<keyword evidence="2" id="KW-0012">Acyltransferase</keyword>
<dbReference type="InterPro" id="IPR016181">
    <property type="entry name" value="Acyl_CoA_acyltransferase"/>
</dbReference>
<name>A0A147KDN2_THECS</name>
<sequence length="162" mass="17835">MPRSVIREFRPDDLDAVVELSVRAWTPVFTSLAEVLGSGLFAWMHPDGWPAAQRKAVAEACRSEGTHVWVAEAGTAVAGFVAVRFDPAESTGEIHMIAVDPPYQQEGVGSRLTEFALDRMRERGMALALVETGGDPGHAPARRTYERAGFTPLPIVRYFRRL</sequence>
<comment type="caution">
    <text evidence="4">The sequence shown here is derived from an EMBL/GenBank/DDBJ whole genome shotgun (WGS) entry which is preliminary data.</text>
</comment>
<dbReference type="SUPFAM" id="SSF55729">
    <property type="entry name" value="Acyl-CoA N-acyltransferases (Nat)"/>
    <property type="match status" value="1"/>
</dbReference>
<dbReference type="Pfam" id="PF00583">
    <property type="entry name" value="Acetyltransf_1"/>
    <property type="match status" value="1"/>
</dbReference>
<dbReference type="RefSeq" id="WP_068756178.1">
    <property type="nucleotide sequence ID" value="NZ_KQ950182.1"/>
</dbReference>
<dbReference type="EMBL" id="LGEM01000127">
    <property type="protein sequence ID" value="KUP95395.1"/>
    <property type="molecule type" value="Genomic_DNA"/>
</dbReference>
<dbReference type="PROSITE" id="PS51186">
    <property type="entry name" value="GNAT"/>
    <property type="match status" value="1"/>
</dbReference>
<dbReference type="Proteomes" id="UP000074382">
    <property type="component" value="Unassembled WGS sequence"/>
</dbReference>
<dbReference type="PATRIC" id="fig|665004.4.peg.2334"/>
<keyword evidence="1 4" id="KW-0808">Transferase</keyword>
<gene>
    <name evidence="4" type="ORF">AC529_17660</name>
</gene>
<dbReference type="STRING" id="665004.AC529_17660"/>
<dbReference type="CDD" id="cd04301">
    <property type="entry name" value="NAT_SF"/>
    <property type="match status" value="1"/>
</dbReference>
<dbReference type="InterPro" id="IPR050832">
    <property type="entry name" value="Bact_Acetyltransf"/>
</dbReference>
<accession>A0A147KDN2</accession>
<evidence type="ECO:0000313" key="5">
    <source>
        <dbReference type="Proteomes" id="UP000074382"/>
    </source>
</evidence>
<organism evidence="4 5">
    <name type="scientific">Thermobifida cellulosilytica TB100</name>
    <dbReference type="NCBI Taxonomy" id="665004"/>
    <lineage>
        <taxon>Bacteria</taxon>
        <taxon>Bacillati</taxon>
        <taxon>Actinomycetota</taxon>
        <taxon>Actinomycetes</taxon>
        <taxon>Streptosporangiales</taxon>
        <taxon>Nocardiopsidaceae</taxon>
        <taxon>Thermobifida</taxon>
    </lineage>
</organism>
<evidence type="ECO:0000256" key="1">
    <source>
        <dbReference type="ARBA" id="ARBA00022679"/>
    </source>
</evidence>
<keyword evidence="5" id="KW-1185">Reference proteome</keyword>
<dbReference type="Gene3D" id="3.40.630.30">
    <property type="match status" value="1"/>
</dbReference>
<evidence type="ECO:0000259" key="3">
    <source>
        <dbReference type="PROSITE" id="PS51186"/>
    </source>
</evidence>
<reference evidence="5" key="1">
    <citation type="journal article" date="2017" name="Acta Aliment.">
        <title>Plant polysaccharide degrading enzyme system of Thermpbifida cellulosilytica TB100 revealed by de novo genome project data.</title>
        <authorList>
            <person name="Toth A."/>
            <person name="Baka E."/>
            <person name="Luzics S."/>
            <person name="Bata-Vidacs I."/>
            <person name="Nagy I."/>
            <person name="Balint B."/>
            <person name="Herceg R."/>
            <person name="Olasz F."/>
            <person name="Wilk T."/>
            <person name="Nagy T."/>
            <person name="Kriszt B."/>
            <person name="Nagy I."/>
            <person name="Kukolya J."/>
        </authorList>
    </citation>
    <scope>NUCLEOTIDE SEQUENCE [LARGE SCALE GENOMIC DNA]</scope>
    <source>
        <strain evidence="5">TB100</strain>
    </source>
</reference>
<dbReference type="GO" id="GO:0016747">
    <property type="term" value="F:acyltransferase activity, transferring groups other than amino-acyl groups"/>
    <property type="evidence" value="ECO:0007669"/>
    <property type="project" value="InterPro"/>
</dbReference>
<dbReference type="InterPro" id="IPR000182">
    <property type="entry name" value="GNAT_dom"/>
</dbReference>
<evidence type="ECO:0000256" key="2">
    <source>
        <dbReference type="ARBA" id="ARBA00023315"/>
    </source>
</evidence>
<protein>
    <submittedName>
        <fullName evidence="4">GNAT family acetyltransferase</fullName>
    </submittedName>
</protein>
<feature type="domain" description="N-acetyltransferase" evidence="3">
    <location>
        <begin position="4"/>
        <end position="162"/>
    </location>
</feature>
<dbReference type="OrthoDB" id="9803233at2"/>
<dbReference type="PANTHER" id="PTHR43877">
    <property type="entry name" value="AMINOALKYLPHOSPHONATE N-ACETYLTRANSFERASE-RELATED-RELATED"/>
    <property type="match status" value="1"/>
</dbReference>
<dbReference type="AlphaFoldDB" id="A0A147KDN2"/>
<evidence type="ECO:0000313" key="4">
    <source>
        <dbReference type="EMBL" id="KUP95395.1"/>
    </source>
</evidence>
<proteinExistence type="predicted"/>